<keyword evidence="2 6" id="KW-0547">Nucleotide-binding</keyword>
<comment type="subcellular location">
    <subcellularLocation>
        <location evidence="6">Cytoplasm</location>
    </subcellularLocation>
    <text evidence="6">Membrane-associated.</text>
</comment>
<comment type="subunit">
    <text evidence="6">Forms polymers.</text>
</comment>
<dbReference type="Gene3D" id="3.30.420.40">
    <property type="match status" value="3"/>
</dbReference>
<dbReference type="NCBIfam" id="NF010539">
    <property type="entry name" value="PRK13927.1"/>
    <property type="match status" value="1"/>
</dbReference>
<dbReference type="AlphaFoldDB" id="A0A1F7UY31"/>
<dbReference type="PANTHER" id="PTHR42749">
    <property type="entry name" value="CELL SHAPE-DETERMINING PROTEIN MREB"/>
    <property type="match status" value="1"/>
</dbReference>
<evidence type="ECO:0000256" key="6">
    <source>
        <dbReference type="HAMAP-Rule" id="MF_02207"/>
    </source>
</evidence>
<evidence type="ECO:0000313" key="7">
    <source>
        <dbReference type="EMBL" id="OGL83146.1"/>
    </source>
</evidence>
<comment type="caution">
    <text evidence="6">Lacks conserved residue(s) required for the propagation of feature annotation.</text>
</comment>
<proteinExistence type="inferred from homology"/>
<comment type="caution">
    <text evidence="7">The sequence shown here is derived from an EMBL/GenBank/DDBJ whole genome shotgun (WGS) entry which is preliminary data.</text>
</comment>
<organism evidence="7 8">
    <name type="scientific">Candidatus Uhrbacteria bacterium RIFCSPLOWO2_01_FULL_47_25</name>
    <dbReference type="NCBI Taxonomy" id="1802402"/>
    <lineage>
        <taxon>Bacteria</taxon>
        <taxon>Candidatus Uhriibacteriota</taxon>
    </lineage>
</organism>
<dbReference type="InterPro" id="IPR056546">
    <property type="entry name" value="MreB_MamK-like"/>
</dbReference>
<dbReference type="GO" id="GO:0008360">
    <property type="term" value="P:regulation of cell shape"/>
    <property type="evidence" value="ECO:0007669"/>
    <property type="project" value="UniProtKB-UniRule"/>
</dbReference>
<evidence type="ECO:0000313" key="8">
    <source>
        <dbReference type="Proteomes" id="UP000176846"/>
    </source>
</evidence>
<dbReference type="GO" id="GO:0005524">
    <property type="term" value="F:ATP binding"/>
    <property type="evidence" value="ECO:0007669"/>
    <property type="project" value="UniProtKB-KW"/>
</dbReference>
<dbReference type="SUPFAM" id="SSF53067">
    <property type="entry name" value="Actin-like ATPase domain"/>
    <property type="match status" value="2"/>
</dbReference>
<dbReference type="PANTHER" id="PTHR42749:SF1">
    <property type="entry name" value="CELL SHAPE-DETERMINING PROTEIN MREB"/>
    <property type="match status" value="1"/>
</dbReference>
<dbReference type="PRINTS" id="PR01652">
    <property type="entry name" value="SHAPEPROTEIN"/>
</dbReference>
<feature type="binding site" evidence="6">
    <location>
        <begin position="284"/>
        <end position="287"/>
    </location>
    <ligand>
        <name>ATP</name>
        <dbReference type="ChEBI" id="CHEBI:30616"/>
    </ligand>
</feature>
<dbReference type="InterPro" id="IPR043129">
    <property type="entry name" value="ATPase_NBD"/>
</dbReference>
<gene>
    <name evidence="6" type="primary">mreB</name>
    <name evidence="7" type="ORF">A2936_01435</name>
</gene>
<dbReference type="CDD" id="cd10225">
    <property type="entry name" value="ASKHA_NBD_MreB-like"/>
    <property type="match status" value="1"/>
</dbReference>
<evidence type="ECO:0000256" key="1">
    <source>
        <dbReference type="ARBA" id="ARBA00022490"/>
    </source>
</evidence>
<evidence type="ECO:0000256" key="3">
    <source>
        <dbReference type="ARBA" id="ARBA00022840"/>
    </source>
</evidence>
<sequence length="336" mass="35654">MFVKKIAIDLGTTNTLVHVPRRGIVVNEPSVVATSVVDKRILAVGNEAKEMLGRTPDTIIALRPLKEGVIADYRTTEAMLRYFINRALGGIRFFRPEVMVAVPAGITATERRAVIDACLAAGAKAAFIIKEPIAAAIGANIPIGSASGHMIVDIGGGTSEMAVISLGGIVASTSVRIGGTKFDSAISEYIRKHYNLAIGERTAEEIKIEIGSALFLEEKLTMSVRGRDTVTGLPKTITISSDDVTKSIQTELEGIIEATKSVLQKTPPELSADVIEKGMVLSGGSSLLRNIDQLLSRATGVPAYVADEALLCVARGTGIALENLEAYKRSILATRQ</sequence>
<dbReference type="GO" id="GO:0000902">
    <property type="term" value="P:cell morphogenesis"/>
    <property type="evidence" value="ECO:0007669"/>
    <property type="project" value="InterPro"/>
</dbReference>
<feature type="binding site" evidence="6">
    <location>
        <begin position="204"/>
        <end position="207"/>
    </location>
    <ligand>
        <name>ATP</name>
        <dbReference type="ChEBI" id="CHEBI:30616"/>
    </ligand>
</feature>
<dbReference type="EMBL" id="MGEK01000002">
    <property type="protein sequence ID" value="OGL83146.1"/>
    <property type="molecule type" value="Genomic_DNA"/>
</dbReference>
<keyword evidence="4 6" id="KW-0133">Cell shape</keyword>
<reference evidence="7 8" key="1">
    <citation type="journal article" date="2016" name="Nat. Commun.">
        <title>Thousands of microbial genomes shed light on interconnected biogeochemical processes in an aquifer system.</title>
        <authorList>
            <person name="Anantharaman K."/>
            <person name="Brown C.T."/>
            <person name="Hug L.A."/>
            <person name="Sharon I."/>
            <person name="Castelle C.J."/>
            <person name="Probst A.J."/>
            <person name="Thomas B.C."/>
            <person name="Singh A."/>
            <person name="Wilkins M.J."/>
            <person name="Karaoz U."/>
            <person name="Brodie E.L."/>
            <person name="Williams K.H."/>
            <person name="Hubbard S.S."/>
            <person name="Banfield J.F."/>
        </authorList>
    </citation>
    <scope>NUCLEOTIDE SEQUENCE [LARGE SCALE GENOMIC DNA]</scope>
</reference>
<keyword evidence="1 6" id="KW-0963">Cytoplasm</keyword>
<protein>
    <recommendedName>
        <fullName evidence="6">Cell shape-determining protein MreB</fullName>
    </recommendedName>
</protein>
<evidence type="ECO:0000256" key="4">
    <source>
        <dbReference type="ARBA" id="ARBA00022960"/>
    </source>
</evidence>
<accession>A0A1F7UY31</accession>
<name>A0A1F7UY31_9BACT</name>
<dbReference type="InterPro" id="IPR004753">
    <property type="entry name" value="MreB"/>
</dbReference>
<dbReference type="GO" id="GO:0005737">
    <property type="term" value="C:cytoplasm"/>
    <property type="evidence" value="ECO:0007669"/>
    <property type="project" value="UniProtKB-SubCell"/>
</dbReference>
<keyword evidence="3 6" id="KW-0067">ATP-binding</keyword>
<comment type="function">
    <text evidence="6">Forms membrane-associated dynamic filaments that are essential for cell shape determination. Acts by regulating cell wall synthesis and cell elongation, and thus cell shape. A feedback loop between cell geometry and MreB localization may maintain elongated cell shape by targeting cell wall growth to regions of negative cell wall curvature.</text>
</comment>
<dbReference type="Proteomes" id="UP000176846">
    <property type="component" value="Unassembled WGS sequence"/>
</dbReference>
<comment type="similarity">
    <text evidence="5 6">Belongs to the FtsA/MreB family.</text>
</comment>
<dbReference type="Pfam" id="PF06723">
    <property type="entry name" value="MreB_Mbl"/>
    <property type="match status" value="1"/>
</dbReference>
<dbReference type="NCBIfam" id="TIGR00904">
    <property type="entry name" value="mreB"/>
    <property type="match status" value="1"/>
</dbReference>
<evidence type="ECO:0000256" key="2">
    <source>
        <dbReference type="ARBA" id="ARBA00022741"/>
    </source>
</evidence>
<dbReference type="HAMAP" id="MF_02207">
    <property type="entry name" value="MreB"/>
    <property type="match status" value="1"/>
</dbReference>
<feature type="binding site" evidence="6">
    <location>
        <begin position="156"/>
        <end position="158"/>
    </location>
    <ligand>
        <name>ATP</name>
        <dbReference type="ChEBI" id="CHEBI:30616"/>
    </ligand>
</feature>
<evidence type="ECO:0000256" key="5">
    <source>
        <dbReference type="ARBA" id="ARBA00023458"/>
    </source>
</evidence>